<evidence type="ECO:0000256" key="1">
    <source>
        <dbReference type="SAM" id="MobiDB-lite"/>
    </source>
</evidence>
<organism evidence="2">
    <name type="scientific">Triticum aestivum</name>
    <name type="common">Wheat</name>
    <dbReference type="NCBI Taxonomy" id="4565"/>
    <lineage>
        <taxon>Eukaryota</taxon>
        <taxon>Viridiplantae</taxon>
        <taxon>Streptophyta</taxon>
        <taxon>Embryophyta</taxon>
        <taxon>Tracheophyta</taxon>
        <taxon>Spermatophyta</taxon>
        <taxon>Magnoliopsida</taxon>
        <taxon>Liliopsida</taxon>
        <taxon>Poales</taxon>
        <taxon>Poaceae</taxon>
        <taxon>BOP clade</taxon>
        <taxon>Pooideae</taxon>
        <taxon>Triticodae</taxon>
        <taxon>Triticeae</taxon>
        <taxon>Triticinae</taxon>
        <taxon>Triticum</taxon>
    </lineage>
</organism>
<protein>
    <recommendedName>
        <fullName evidence="3">Ubiquitin-like protease family profile domain-containing protein</fullName>
    </recommendedName>
</protein>
<dbReference type="AlphaFoldDB" id="A0A077S2V5"/>
<accession>A0A077S2V5</accession>
<sequence>MGGVRQRGLPVHVETPVGKMRKSLLEFMITTYDSSRKRFIIRPNTVGISVLNEDVYDIFGLCNEGDDVSGMIATVQLDAKKIVPNRFLDKRTGLILIDELIKNIVDTQSYDDDFVRRVILVPLGTVLAPQSTKFDSYRYYKMVEDVNAIKSYNWNDFMLGVCMDAIKKSVEDLEKFKWPIGNLALLQYIYWEKVEPIGVDTFDPLSREYPLMLNWPETEGKKRDDYDNMHGRGTGNIENCVSEEYRRAKVAREGTVPEEETKKPKRKGGGKSRKPSTSAVSSNTTYSMDRVMTYIKLLHKEMVMERLNTNDVLYKPNKRDNNDEFDNVGEGVGMENGQYKSSKYWPDIDSPTDVKIGTSFMGINDTSVPVDDTGAPATTPGKGEATDPFIIDDNGNSPSLASTVRTKDFPSMSRTPQNADISGESMDALSPTKSKDTFESYPAESNIDNGEGSQENDGNRKRKKSKYCQPPYDILITRKKRVKKNLFASSSHSILASSINMTPDHIEAARVFVETLPSTKKHAHRTMVDVPPPDGDICTPARLHDVLTFKWLNGAAYFPMHVNDNYWITIVMHTVKEKFQVLDSNSKGAICQRIRNMIATLRAETSKDIMEANSTLESKKFPDVSSWPINEYKMPRQKDG</sequence>
<name>A0A077S2V5_WHEAT</name>
<feature type="compositionally biased region" description="Polar residues" evidence="1">
    <location>
        <begin position="446"/>
        <end position="456"/>
    </location>
</feature>
<gene>
    <name evidence="2" type="ORF">TRAES_3BF048800040CFD_c1</name>
</gene>
<feature type="region of interest" description="Disordered" evidence="1">
    <location>
        <begin position="367"/>
        <end position="465"/>
    </location>
</feature>
<feature type="compositionally biased region" description="Polar residues" evidence="1">
    <location>
        <begin position="394"/>
        <end position="404"/>
    </location>
</feature>
<evidence type="ECO:0000313" key="2">
    <source>
        <dbReference type="EMBL" id="CDM85549.1"/>
    </source>
</evidence>
<dbReference type="EMBL" id="HG670306">
    <property type="protein sequence ID" value="CDM85549.1"/>
    <property type="molecule type" value="Genomic_DNA"/>
</dbReference>
<dbReference type="PANTHER" id="PTHR34835">
    <property type="entry name" value="OS07G0283600 PROTEIN-RELATED"/>
    <property type="match status" value="1"/>
</dbReference>
<feature type="region of interest" description="Disordered" evidence="1">
    <location>
        <begin position="249"/>
        <end position="284"/>
    </location>
</feature>
<dbReference type="HOGENOM" id="CLU_427897_0_0_1"/>
<feature type="compositionally biased region" description="Basic residues" evidence="1">
    <location>
        <begin position="263"/>
        <end position="274"/>
    </location>
</feature>
<dbReference type="PANTHER" id="PTHR34835:SF50">
    <property type="entry name" value="AMINOTRANSFERASE-LIKE PLANT MOBILE DOMAIN-CONTAINING PROTEIN"/>
    <property type="match status" value="1"/>
</dbReference>
<feature type="region of interest" description="Disordered" evidence="1">
    <location>
        <begin position="314"/>
        <end position="334"/>
    </location>
</feature>
<evidence type="ECO:0008006" key="3">
    <source>
        <dbReference type="Google" id="ProtNLM"/>
    </source>
</evidence>
<proteinExistence type="predicted"/>
<reference evidence="2" key="1">
    <citation type="journal article" date="2014" name="Science">
        <title>Structural and functional partitioning of bread wheat chromosome 3B.</title>
        <authorList>
            <person name="Choulet F."/>
            <person name="Alberti A."/>
            <person name="Theil S."/>
            <person name="Glover N."/>
            <person name="Barbe V."/>
            <person name="Daron J."/>
            <person name="Pingault L."/>
            <person name="Sourdille P."/>
            <person name="Couloux A."/>
            <person name="Paux E."/>
            <person name="Leroy P."/>
            <person name="Mangenot S."/>
            <person name="Guilhot N."/>
            <person name="Le Gouis J."/>
            <person name="Balfourier F."/>
            <person name="Alaux M."/>
            <person name="Jamilloux V."/>
            <person name="Poulain J."/>
            <person name="Durand C."/>
            <person name="Bellec A."/>
            <person name="Gaspin C."/>
            <person name="Safar J."/>
            <person name="Dolezel J."/>
            <person name="Rogers J."/>
            <person name="Vandepoele K."/>
            <person name="Aury J.M."/>
            <person name="Mayer K."/>
            <person name="Berges H."/>
            <person name="Quesneville H."/>
            <person name="Wincker P."/>
            <person name="Feuillet C."/>
        </authorList>
    </citation>
    <scope>NUCLEOTIDE SEQUENCE</scope>
</reference>